<name>A0A167DWM8_9BACL</name>
<sequence length="150" mass="17153">MSGPALRNVDSHSSIHEAALEEAKELTELLGQFLMKNELDKALDVAYIIIEHWETRTLQHATSEEEGLYKETVESKPELRDSITSLTRDHDLMRYLAGEIRELLASEGISDKILQRFHALILIDLMHNRDELKMIGEELEESSHESDEAV</sequence>
<dbReference type="STRING" id="1763538.LPB68_01315"/>
<evidence type="ECO:0000313" key="2">
    <source>
        <dbReference type="Proteomes" id="UP000077134"/>
    </source>
</evidence>
<evidence type="ECO:0000313" key="1">
    <source>
        <dbReference type="EMBL" id="OAB74864.1"/>
    </source>
</evidence>
<dbReference type="Proteomes" id="UP000077134">
    <property type="component" value="Unassembled WGS sequence"/>
</dbReference>
<dbReference type="EMBL" id="LSFN01000014">
    <property type="protein sequence ID" value="OAB74864.1"/>
    <property type="molecule type" value="Genomic_DNA"/>
</dbReference>
<proteinExistence type="predicted"/>
<keyword evidence="2" id="KW-1185">Reference proteome</keyword>
<organism evidence="1 2">
    <name type="scientific">Paenibacillus crassostreae</name>
    <dbReference type="NCBI Taxonomy" id="1763538"/>
    <lineage>
        <taxon>Bacteria</taxon>
        <taxon>Bacillati</taxon>
        <taxon>Bacillota</taxon>
        <taxon>Bacilli</taxon>
        <taxon>Bacillales</taxon>
        <taxon>Paenibacillaceae</taxon>
        <taxon>Paenibacillus</taxon>
    </lineage>
</organism>
<reference evidence="1 2" key="1">
    <citation type="submission" date="2016-02" db="EMBL/GenBank/DDBJ databases">
        <title>Paenibacillus sp. LPB0068, isolated from Crassostrea gigas.</title>
        <authorList>
            <person name="Shin S.-K."/>
            <person name="Yi H."/>
        </authorList>
    </citation>
    <scope>NUCLEOTIDE SEQUENCE [LARGE SCALE GENOMIC DNA]</scope>
    <source>
        <strain evidence="1 2">LPB0068</strain>
    </source>
</reference>
<accession>A0A167DWM8</accession>
<dbReference type="Gene3D" id="1.20.120.520">
    <property type="entry name" value="nmb1532 protein domain like"/>
    <property type="match status" value="1"/>
</dbReference>
<dbReference type="KEGG" id="pcx:LPB68_01315"/>
<gene>
    <name evidence="1" type="ORF">PNBC_12640</name>
</gene>
<dbReference type="OrthoDB" id="2678857at2"/>
<comment type="caution">
    <text evidence="1">The sequence shown here is derived from an EMBL/GenBank/DDBJ whole genome shotgun (WGS) entry which is preliminary data.</text>
</comment>
<protein>
    <submittedName>
        <fullName evidence="1">Uncharacterized protein</fullName>
    </submittedName>
</protein>
<dbReference type="RefSeq" id="WP_068658598.1">
    <property type="nucleotide sequence ID" value="NZ_CP017770.1"/>
</dbReference>
<dbReference type="AlphaFoldDB" id="A0A167DWM8"/>